<feature type="compositionally biased region" description="Basic residues" evidence="1">
    <location>
        <begin position="1"/>
        <end position="14"/>
    </location>
</feature>
<dbReference type="OrthoDB" id="5428863at2759"/>
<reference evidence="3" key="1">
    <citation type="journal article" date="2020" name="Stud. Mycol.">
        <title>101 Dothideomycetes genomes: a test case for predicting lifestyles and emergence of pathogens.</title>
        <authorList>
            <person name="Haridas S."/>
            <person name="Albert R."/>
            <person name="Binder M."/>
            <person name="Bloem J."/>
            <person name="Labutti K."/>
            <person name="Salamov A."/>
            <person name="Andreopoulos B."/>
            <person name="Baker S."/>
            <person name="Barry K."/>
            <person name="Bills G."/>
            <person name="Bluhm B."/>
            <person name="Cannon C."/>
            <person name="Castanera R."/>
            <person name="Culley D."/>
            <person name="Daum C."/>
            <person name="Ezra D."/>
            <person name="Gonzalez J."/>
            <person name="Henrissat B."/>
            <person name="Kuo A."/>
            <person name="Liang C."/>
            <person name="Lipzen A."/>
            <person name="Lutzoni F."/>
            <person name="Magnuson J."/>
            <person name="Mondo S."/>
            <person name="Nolan M."/>
            <person name="Ohm R."/>
            <person name="Pangilinan J."/>
            <person name="Park H.-J."/>
            <person name="Ramirez L."/>
            <person name="Alfaro M."/>
            <person name="Sun H."/>
            <person name="Tritt A."/>
            <person name="Yoshinaga Y."/>
            <person name="Zwiers L.-H."/>
            <person name="Turgeon B."/>
            <person name="Goodwin S."/>
            <person name="Spatafora J."/>
            <person name="Crous P."/>
            <person name="Grigoriev I."/>
        </authorList>
    </citation>
    <scope>NUCLEOTIDE SEQUENCE</scope>
    <source>
        <strain evidence="3">CBS 115976</strain>
    </source>
</reference>
<accession>A0A6A6UBW1</accession>
<organism evidence="3 4">
    <name type="scientific">Microthyrium microscopicum</name>
    <dbReference type="NCBI Taxonomy" id="703497"/>
    <lineage>
        <taxon>Eukaryota</taxon>
        <taxon>Fungi</taxon>
        <taxon>Dikarya</taxon>
        <taxon>Ascomycota</taxon>
        <taxon>Pezizomycotina</taxon>
        <taxon>Dothideomycetes</taxon>
        <taxon>Dothideomycetes incertae sedis</taxon>
        <taxon>Microthyriales</taxon>
        <taxon>Microthyriaceae</taxon>
        <taxon>Microthyrium</taxon>
    </lineage>
</organism>
<dbReference type="Proteomes" id="UP000799302">
    <property type="component" value="Unassembled WGS sequence"/>
</dbReference>
<dbReference type="Pfam" id="PF06985">
    <property type="entry name" value="HET"/>
    <property type="match status" value="1"/>
</dbReference>
<feature type="compositionally biased region" description="Polar residues" evidence="1">
    <location>
        <begin position="30"/>
        <end position="46"/>
    </location>
</feature>
<feature type="compositionally biased region" description="Basic and acidic residues" evidence="1">
    <location>
        <begin position="15"/>
        <end position="29"/>
    </location>
</feature>
<evidence type="ECO:0000256" key="1">
    <source>
        <dbReference type="SAM" id="MobiDB-lite"/>
    </source>
</evidence>
<keyword evidence="4" id="KW-1185">Reference proteome</keyword>
<evidence type="ECO:0000313" key="4">
    <source>
        <dbReference type="Proteomes" id="UP000799302"/>
    </source>
</evidence>
<dbReference type="PANTHER" id="PTHR33112">
    <property type="entry name" value="DOMAIN PROTEIN, PUTATIVE-RELATED"/>
    <property type="match status" value="1"/>
</dbReference>
<feature type="region of interest" description="Disordered" evidence="1">
    <location>
        <begin position="1"/>
        <end position="46"/>
    </location>
</feature>
<dbReference type="AlphaFoldDB" id="A0A6A6UBW1"/>
<protein>
    <submittedName>
        <fullName evidence="3">HET-domain-containing protein</fullName>
    </submittedName>
</protein>
<name>A0A6A6UBW1_9PEZI</name>
<dbReference type="PANTHER" id="PTHR33112:SF1">
    <property type="entry name" value="HETEROKARYON INCOMPATIBILITY DOMAIN-CONTAINING PROTEIN"/>
    <property type="match status" value="1"/>
</dbReference>
<sequence length="735" mass="84189">MPGRRTNNRRRPKKRGSDVSSIDRSHESISDLTALSSEPEGLTSSPVEEVNGAFPSLRLQNVCRACEKLYDQEIANLQFSSNSNSSIYLGNLQHISPDTGCIMCLFFHGMKSDYSETNDYHLHAFSAATSLFATPMRDLIDESVITSKTSYKDAPLFGVIAGAPNQISVTDAYEILKHRGCFLSCNLDYFGREIPHRHNESGIYSGSAEDEKHLSIIRWRPNVTKYQSFIYPLPETVSIEDAIDLSRAKGFVTISNNRALPEHLTTKDLEKRQKSSSGLGGPITLWPVRIATTEDNDTPGQRGYVPHSIRRKLYIRSLYGRTIDVDRVDFNLIRTWIDECLNRQKRPNRCEEFTGQRTRLKKLDLYLLDCKTRRVIQPESKKNLEYVALSYVWGNISRDLKPMVHKIPYSIPDSCCAVIEDAISVALRLGFRYLWIDMLCISSASSLRHDQIGHMDTVYKNAALTIVAAAGFNAEYGLPGVGQRPRIKQSKIYIKNHRFVSTLPHPEHTLDRSVYQTRAWTYQEFFFSTRRLIFTDHQVHFQCQSRCRSNFRCESLSFPPFSELYFKSLGNDGRYQDHLPKDKYLQGVHALIKDTRYFIDGTLHVANNSGIRKLSTLAIFEHHINQFSNRKLSFDSDALAAIVSVLDRFPHEIHSIQHLAGIPFMSYAKTYTVVPWPNASPISHKFNFAYDTIFMLAFIFYHPRSKVSRLYIFIRHVTRYLVWRKPVMSGSSGLL</sequence>
<evidence type="ECO:0000313" key="3">
    <source>
        <dbReference type="EMBL" id="KAF2669116.1"/>
    </source>
</evidence>
<proteinExistence type="predicted"/>
<gene>
    <name evidence="3" type="ORF">BT63DRAFT_424827</name>
</gene>
<evidence type="ECO:0000259" key="2">
    <source>
        <dbReference type="Pfam" id="PF06985"/>
    </source>
</evidence>
<dbReference type="InterPro" id="IPR010730">
    <property type="entry name" value="HET"/>
</dbReference>
<feature type="domain" description="Heterokaryon incompatibility" evidence="2">
    <location>
        <begin position="386"/>
        <end position="524"/>
    </location>
</feature>
<dbReference type="EMBL" id="MU004235">
    <property type="protein sequence ID" value="KAF2669116.1"/>
    <property type="molecule type" value="Genomic_DNA"/>
</dbReference>